<protein>
    <submittedName>
        <fullName evidence="1">CACTA en-spm transposon protein</fullName>
    </submittedName>
</protein>
<proteinExistence type="predicted"/>
<evidence type="ECO:0000313" key="2">
    <source>
        <dbReference type="EMBL" id="TYK26521.1"/>
    </source>
</evidence>
<accession>A0A5A7VJN8</accession>
<dbReference type="EMBL" id="SSTE01000542">
    <property type="protein sequence ID" value="KAA0067380.1"/>
    <property type="molecule type" value="Genomic_DNA"/>
</dbReference>
<name>A0A5A7VJN8_CUCMM</name>
<evidence type="ECO:0000313" key="4">
    <source>
        <dbReference type="Proteomes" id="UP000321947"/>
    </source>
</evidence>
<comment type="caution">
    <text evidence="1">The sequence shown here is derived from an EMBL/GenBank/DDBJ whole genome shotgun (WGS) entry which is preliminary data.</text>
</comment>
<dbReference type="AlphaFoldDB" id="A0A5A7VJN8"/>
<gene>
    <name evidence="2" type="ORF">E5676_scaffold313G001030</name>
    <name evidence="1" type="ORF">E6C27_scaffold40G00260</name>
</gene>
<evidence type="ECO:0000313" key="3">
    <source>
        <dbReference type="Proteomes" id="UP000321393"/>
    </source>
</evidence>
<organism evidence="1 3">
    <name type="scientific">Cucumis melo var. makuwa</name>
    <name type="common">Oriental melon</name>
    <dbReference type="NCBI Taxonomy" id="1194695"/>
    <lineage>
        <taxon>Eukaryota</taxon>
        <taxon>Viridiplantae</taxon>
        <taxon>Streptophyta</taxon>
        <taxon>Embryophyta</taxon>
        <taxon>Tracheophyta</taxon>
        <taxon>Spermatophyta</taxon>
        <taxon>Magnoliopsida</taxon>
        <taxon>eudicotyledons</taxon>
        <taxon>Gunneridae</taxon>
        <taxon>Pentapetalae</taxon>
        <taxon>rosids</taxon>
        <taxon>fabids</taxon>
        <taxon>Cucurbitales</taxon>
        <taxon>Cucurbitaceae</taxon>
        <taxon>Benincaseae</taxon>
        <taxon>Cucumis</taxon>
    </lineage>
</organism>
<evidence type="ECO:0000313" key="1">
    <source>
        <dbReference type="EMBL" id="KAA0067380.1"/>
    </source>
</evidence>
<dbReference type="Proteomes" id="UP000321393">
    <property type="component" value="Unassembled WGS sequence"/>
</dbReference>
<dbReference type="EMBL" id="SSTD01003373">
    <property type="protein sequence ID" value="TYK26521.1"/>
    <property type="molecule type" value="Genomic_DNA"/>
</dbReference>
<dbReference type="Proteomes" id="UP000321947">
    <property type="component" value="Unassembled WGS sequence"/>
</dbReference>
<reference evidence="3 4" key="1">
    <citation type="submission" date="2019-08" db="EMBL/GenBank/DDBJ databases">
        <title>Draft genome sequences of two oriental melons (Cucumis melo L. var makuwa).</title>
        <authorList>
            <person name="Kwon S.-Y."/>
        </authorList>
    </citation>
    <scope>NUCLEOTIDE SEQUENCE [LARGE SCALE GENOMIC DNA]</scope>
    <source>
        <strain evidence="4">cv. Chang Bougi</strain>
        <strain evidence="3">cv. SW 3</strain>
        <tissue evidence="1">Leaf</tissue>
    </source>
</reference>
<sequence length="221" mass="25969">MTFGVIIGESNASGSGDNNFYDILDKVLHVQYLMEKSVWLFKCRWYDTDNNKSQMTHVELGTMSSFPSSFEETNHMVLKFSEDLSTMGGNYSTISNPRRRAQSQLLELESMPMTDVGREYIEVVKDDIHHYFVLDFNDPAMNRFVEYQMLTCFKEFEGNYHKHFKKIKCWNSSPRLPYRVFSHSLGMRYVRPFWVDNRAIRKVLVEDPIPSHVRRLVLAVP</sequence>